<dbReference type="Proteomes" id="UP000467840">
    <property type="component" value="Chromosome 9"/>
</dbReference>
<proteinExistence type="predicted"/>
<comment type="caution">
    <text evidence="3">The sequence shown here is derived from an EMBL/GenBank/DDBJ whole genome shotgun (WGS) entry which is preliminary data.</text>
</comment>
<reference evidence="3 4" key="1">
    <citation type="journal article" date="2020" name="Mol. Plant">
        <title>The Chromosome-Based Rubber Tree Genome Provides New Insights into Spurge Genome Evolution and Rubber Biosynthesis.</title>
        <authorList>
            <person name="Liu J."/>
            <person name="Shi C."/>
            <person name="Shi C.C."/>
            <person name="Li W."/>
            <person name="Zhang Q.J."/>
            <person name="Zhang Y."/>
            <person name="Li K."/>
            <person name="Lu H.F."/>
            <person name="Shi C."/>
            <person name="Zhu S.T."/>
            <person name="Xiao Z.Y."/>
            <person name="Nan H."/>
            <person name="Yue Y."/>
            <person name="Zhu X.G."/>
            <person name="Wu Y."/>
            <person name="Hong X.N."/>
            <person name="Fan G.Y."/>
            <person name="Tong Y."/>
            <person name="Zhang D."/>
            <person name="Mao C.L."/>
            <person name="Liu Y.L."/>
            <person name="Hao S.J."/>
            <person name="Liu W.Q."/>
            <person name="Lv M.Q."/>
            <person name="Zhang H.B."/>
            <person name="Liu Y."/>
            <person name="Hu-Tang G.R."/>
            <person name="Wang J.P."/>
            <person name="Wang J.H."/>
            <person name="Sun Y.H."/>
            <person name="Ni S.B."/>
            <person name="Chen W.B."/>
            <person name="Zhang X.C."/>
            <person name="Jiao Y.N."/>
            <person name="Eichler E.E."/>
            <person name="Li G.H."/>
            <person name="Liu X."/>
            <person name="Gao L.Z."/>
        </authorList>
    </citation>
    <scope>NUCLEOTIDE SEQUENCE [LARGE SCALE GENOMIC DNA]</scope>
    <source>
        <strain evidence="4">cv. GT1</strain>
        <tissue evidence="3">Leaf</tissue>
    </source>
</reference>
<protein>
    <recommendedName>
        <fullName evidence="2">Putative plant transposon protein domain-containing protein</fullName>
    </recommendedName>
</protein>
<accession>A0A6A6LXY7</accession>
<feature type="region of interest" description="Disordered" evidence="1">
    <location>
        <begin position="1"/>
        <end position="33"/>
    </location>
</feature>
<feature type="domain" description="Putative plant transposon protein" evidence="2">
    <location>
        <begin position="61"/>
        <end position="202"/>
    </location>
</feature>
<dbReference type="EMBL" id="JAAGAX010000008">
    <property type="protein sequence ID" value="KAF2305864.1"/>
    <property type="molecule type" value="Genomic_DNA"/>
</dbReference>
<evidence type="ECO:0000313" key="3">
    <source>
        <dbReference type="EMBL" id="KAF2305864.1"/>
    </source>
</evidence>
<name>A0A6A6LXY7_HEVBR</name>
<keyword evidence="4" id="KW-1185">Reference proteome</keyword>
<feature type="compositionally biased region" description="Low complexity" evidence="1">
    <location>
        <begin position="1"/>
        <end position="16"/>
    </location>
</feature>
<dbReference type="InterPro" id="IPR046796">
    <property type="entry name" value="Transposase_32_dom"/>
</dbReference>
<gene>
    <name evidence="3" type="ORF">GH714_008490</name>
</gene>
<dbReference type="AlphaFoldDB" id="A0A6A6LXY7"/>
<evidence type="ECO:0000256" key="1">
    <source>
        <dbReference type="SAM" id="MobiDB-lite"/>
    </source>
</evidence>
<organism evidence="3 4">
    <name type="scientific">Hevea brasiliensis</name>
    <name type="common">Para rubber tree</name>
    <name type="synonym">Siphonia brasiliensis</name>
    <dbReference type="NCBI Taxonomy" id="3981"/>
    <lineage>
        <taxon>Eukaryota</taxon>
        <taxon>Viridiplantae</taxon>
        <taxon>Streptophyta</taxon>
        <taxon>Embryophyta</taxon>
        <taxon>Tracheophyta</taxon>
        <taxon>Spermatophyta</taxon>
        <taxon>Magnoliopsida</taxon>
        <taxon>eudicotyledons</taxon>
        <taxon>Gunneridae</taxon>
        <taxon>Pentapetalae</taxon>
        <taxon>rosids</taxon>
        <taxon>fabids</taxon>
        <taxon>Malpighiales</taxon>
        <taxon>Euphorbiaceae</taxon>
        <taxon>Crotonoideae</taxon>
        <taxon>Micrandreae</taxon>
        <taxon>Hevea</taxon>
    </lineage>
</organism>
<sequence>MAPQTRSSSSKRNNSSPAEEFEPDRELNKRQKRPQCQEESCFLTKDCIERHHSWFISGEIVPGKEIRLNQESLKKILGIHNLGSEIYDNNMWVADAGVSRVEALRMVFDNPDLSEVSKVNACHLKLEMRLLHHMVVHIILPRKRNFNHVSSMDLLIVWHILQGKPFNLPFALLSHMIACSEKKNSYLPYGMILTSIFNNFKVSLEEEAGVELKGLDIYNEVTLHKMGYVKGERGWFLKQDKAVVQPGLEIQSQVDVNVSQSQDAPPPAPPKSTSQKTRSDGITSMSELNPTSSAAPSLEGARQPSMTEDIFILVKGLKEDMGIMTMDSKLDDWQNKIEHLRCLVNQVRRRRQEKTIGDIFVLLEVIMADMRTLRSKMDNFGSKINHLQAQLTEFSPSKARFY</sequence>
<evidence type="ECO:0000313" key="4">
    <source>
        <dbReference type="Proteomes" id="UP000467840"/>
    </source>
</evidence>
<feature type="region of interest" description="Disordered" evidence="1">
    <location>
        <begin position="256"/>
        <end position="303"/>
    </location>
</feature>
<feature type="compositionally biased region" description="Polar residues" evidence="1">
    <location>
        <begin position="271"/>
        <end position="295"/>
    </location>
</feature>
<evidence type="ECO:0000259" key="2">
    <source>
        <dbReference type="Pfam" id="PF20167"/>
    </source>
</evidence>
<dbReference type="Pfam" id="PF20167">
    <property type="entry name" value="Transposase_32"/>
    <property type="match status" value="1"/>
</dbReference>